<feature type="transmembrane region" description="Helical" evidence="1">
    <location>
        <begin position="364"/>
        <end position="383"/>
    </location>
</feature>
<feature type="signal peptide" evidence="2">
    <location>
        <begin position="1"/>
        <end position="22"/>
    </location>
</feature>
<sequence>MFLKILKMILYFFVIFAKPVYADNFDGTGDTSSNQYFQTIAFTVSDYPHISNILYEQSNFIAESTQSVLNSPLESFTDFDNTRRIPMVADHVDAPPGTQVDIVYLYKNSTGHSVNISKVNWVLSRNIVENGNLADLLDINGYTEENLSYKYSHQNLIKSGIYKEYPGMGNIENGVGGVYVLDSVKVKNPLNIDEVKVALNSESGVDFEIYIQNNSDEYLNNLKFTYGPHEEIFNLSAQEEHVIRFATLDIPEELGTFSIYNPNIKQVCSVYGSPYYTYTQTDSIPALAYRGENVVPGVSVQPQVESFCIKRIPYTMVSDTMVLNEIEQTETKNIDSNIEEEENGDVLGISATGNILPKTGEVDWLFLGLLVVDMLLWYSVYILRRNYEGKNTNSRVWVALYVML</sequence>
<keyword evidence="1" id="KW-1133">Transmembrane helix</keyword>
<keyword evidence="2" id="KW-0732">Signal</keyword>
<evidence type="ECO:0000313" key="3">
    <source>
        <dbReference type="EMBL" id="KKQ10897.1"/>
    </source>
</evidence>
<gene>
    <name evidence="3" type="ORF">US24_C0051G0006</name>
</gene>
<organism evidence="3 4">
    <name type="scientific">candidate division WS6 bacterium GW2011_GWC2_36_7</name>
    <dbReference type="NCBI Taxonomy" id="1619091"/>
    <lineage>
        <taxon>Bacteria</taxon>
        <taxon>Candidatus Dojkabacteria</taxon>
    </lineage>
</organism>
<evidence type="ECO:0000256" key="2">
    <source>
        <dbReference type="SAM" id="SignalP"/>
    </source>
</evidence>
<dbReference type="AlphaFoldDB" id="A0A0G0EZD8"/>
<name>A0A0G0EZD8_9BACT</name>
<keyword evidence="1" id="KW-0472">Membrane</keyword>
<evidence type="ECO:0000313" key="4">
    <source>
        <dbReference type="Proteomes" id="UP000034075"/>
    </source>
</evidence>
<proteinExistence type="predicted"/>
<dbReference type="Proteomes" id="UP000034075">
    <property type="component" value="Unassembled WGS sequence"/>
</dbReference>
<reference evidence="3 4" key="1">
    <citation type="journal article" date="2015" name="Nature">
        <title>rRNA introns, odd ribosomes, and small enigmatic genomes across a large radiation of phyla.</title>
        <authorList>
            <person name="Brown C.T."/>
            <person name="Hug L.A."/>
            <person name="Thomas B.C."/>
            <person name="Sharon I."/>
            <person name="Castelle C.J."/>
            <person name="Singh A."/>
            <person name="Wilkins M.J."/>
            <person name="Williams K.H."/>
            <person name="Banfield J.F."/>
        </authorList>
    </citation>
    <scope>NUCLEOTIDE SEQUENCE [LARGE SCALE GENOMIC DNA]</scope>
</reference>
<evidence type="ECO:0000256" key="1">
    <source>
        <dbReference type="SAM" id="Phobius"/>
    </source>
</evidence>
<keyword evidence="1" id="KW-0812">Transmembrane</keyword>
<feature type="chain" id="PRO_5002532066" evidence="2">
    <location>
        <begin position="23"/>
        <end position="404"/>
    </location>
</feature>
<protein>
    <submittedName>
        <fullName evidence="3">Uncharacterized protein</fullName>
    </submittedName>
</protein>
<comment type="caution">
    <text evidence="3">The sequence shown here is derived from an EMBL/GenBank/DDBJ whole genome shotgun (WGS) entry which is preliminary data.</text>
</comment>
<accession>A0A0G0EZD8</accession>
<dbReference type="EMBL" id="LBSF01000051">
    <property type="protein sequence ID" value="KKQ10897.1"/>
    <property type="molecule type" value="Genomic_DNA"/>
</dbReference>